<feature type="domain" description="DUF4219" evidence="2">
    <location>
        <begin position="49"/>
        <end position="75"/>
    </location>
</feature>
<protein>
    <recommendedName>
        <fullName evidence="2">DUF4219 domain-containing protein</fullName>
    </recommendedName>
</protein>
<organism evidence="3">
    <name type="scientific">Arundo donax</name>
    <name type="common">Giant reed</name>
    <name type="synonym">Donax arundinaceus</name>
    <dbReference type="NCBI Taxonomy" id="35708"/>
    <lineage>
        <taxon>Eukaryota</taxon>
        <taxon>Viridiplantae</taxon>
        <taxon>Streptophyta</taxon>
        <taxon>Embryophyta</taxon>
        <taxon>Tracheophyta</taxon>
        <taxon>Spermatophyta</taxon>
        <taxon>Magnoliopsida</taxon>
        <taxon>Liliopsida</taxon>
        <taxon>Poales</taxon>
        <taxon>Poaceae</taxon>
        <taxon>PACMAD clade</taxon>
        <taxon>Arundinoideae</taxon>
        <taxon>Arundineae</taxon>
        <taxon>Arundo</taxon>
    </lineage>
</organism>
<dbReference type="AlphaFoldDB" id="A0A0A9CNQ1"/>
<evidence type="ECO:0000313" key="3">
    <source>
        <dbReference type="EMBL" id="JAD75030.1"/>
    </source>
</evidence>
<dbReference type="InterPro" id="IPR025314">
    <property type="entry name" value="DUF4219"/>
</dbReference>
<sequence>MANDGTSTPLGTPPGARSPTNKGADGASGSDKEGVIRQRVVRVANWPLLTKMNYTEWSLLMKIKMQARNLWDAIETGDVTLQEDHMELDAITSVVPQEMVASLAVKESVAKAWEAIKSMRIGSDQVHKTRAQCLRREFESIHFNNGESVDGFTCRLTNLVDIDTVTDIHVVIPERFLRNA</sequence>
<feature type="region of interest" description="Disordered" evidence="1">
    <location>
        <begin position="1"/>
        <end position="32"/>
    </location>
</feature>
<dbReference type="PANTHER" id="PTHR35317">
    <property type="entry name" value="OS04G0629600 PROTEIN"/>
    <property type="match status" value="1"/>
</dbReference>
<dbReference type="PANTHER" id="PTHR35317:SF38">
    <property type="entry name" value="RNA-DIRECTED DNA POLYMERASE"/>
    <property type="match status" value="1"/>
</dbReference>
<name>A0A0A9CNQ1_ARUDO</name>
<dbReference type="Pfam" id="PF13961">
    <property type="entry name" value="DUF4219"/>
    <property type="match status" value="1"/>
</dbReference>
<evidence type="ECO:0000259" key="2">
    <source>
        <dbReference type="Pfam" id="PF13961"/>
    </source>
</evidence>
<evidence type="ECO:0000256" key="1">
    <source>
        <dbReference type="SAM" id="MobiDB-lite"/>
    </source>
</evidence>
<reference evidence="3" key="2">
    <citation type="journal article" date="2015" name="Data Brief">
        <title>Shoot transcriptome of the giant reed, Arundo donax.</title>
        <authorList>
            <person name="Barrero R.A."/>
            <person name="Guerrero F.D."/>
            <person name="Moolhuijzen P."/>
            <person name="Goolsby J.A."/>
            <person name="Tidwell J."/>
            <person name="Bellgard S.E."/>
            <person name="Bellgard M.I."/>
        </authorList>
    </citation>
    <scope>NUCLEOTIDE SEQUENCE</scope>
    <source>
        <tissue evidence="3">Shoot tissue taken approximately 20 cm above the soil surface</tissue>
    </source>
</reference>
<feature type="compositionally biased region" description="Polar residues" evidence="1">
    <location>
        <begin position="1"/>
        <end position="10"/>
    </location>
</feature>
<accession>A0A0A9CNQ1</accession>
<dbReference type="EMBL" id="GBRH01222865">
    <property type="protein sequence ID" value="JAD75030.1"/>
    <property type="molecule type" value="Transcribed_RNA"/>
</dbReference>
<reference evidence="3" key="1">
    <citation type="submission" date="2014-09" db="EMBL/GenBank/DDBJ databases">
        <authorList>
            <person name="Magalhaes I.L.F."/>
            <person name="Oliveira U."/>
            <person name="Santos F.R."/>
            <person name="Vidigal T.H.D.A."/>
            <person name="Brescovit A.D."/>
            <person name="Santos A.J."/>
        </authorList>
    </citation>
    <scope>NUCLEOTIDE SEQUENCE</scope>
    <source>
        <tissue evidence="3">Shoot tissue taken approximately 20 cm above the soil surface</tissue>
    </source>
</reference>
<proteinExistence type="predicted"/>